<dbReference type="EMBL" id="MN739955">
    <property type="protein sequence ID" value="QHT79801.1"/>
    <property type="molecule type" value="Genomic_DNA"/>
</dbReference>
<accession>A0A6C0HGP9</accession>
<evidence type="ECO:0000313" key="2">
    <source>
        <dbReference type="EMBL" id="QHT79801.1"/>
    </source>
</evidence>
<sequence>MIIKSSLNMLRRNCHHFTPTTIYKTAIVLNNLVSINEKIQEEIGELNIKISNLQQKTDRIYNQMQELQSGIIKTYTNHQSDMAKIYVINICLVCMNLIIR</sequence>
<evidence type="ECO:0000256" key="1">
    <source>
        <dbReference type="SAM" id="Coils"/>
    </source>
</evidence>
<keyword evidence="1" id="KW-0175">Coiled coil</keyword>
<organism evidence="2">
    <name type="scientific">viral metagenome</name>
    <dbReference type="NCBI Taxonomy" id="1070528"/>
    <lineage>
        <taxon>unclassified sequences</taxon>
        <taxon>metagenomes</taxon>
        <taxon>organismal metagenomes</taxon>
    </lineage>
</organism>
<feature type="coiled-coil region" evidence="1">
    <location>
        <begin position="29"/>
        <end position="56"/>
    </location>
</feature>
<evidence type="ECO:0008006" key="3">
    <source>
        <dbReference type="Google" id="ProtNLM"/>
    </source>
</evidence>
<name>A0A6C0HGP9_9ZZZZ</name>
<dbReference type="AlphaFoldDB" id="A0A6C0HGP9"/>
<protein>
    <recommendedName>
        <fullName evidence="3">t-SNARE coiled-coil homology domain-containing protein</fullName>
    </recommendedName>
</protein>
<reference evidence="2" key="1">
    <citation type="journal article" date="2020" name="Nature">
        <title>Giant virus diversity and host interactions through global metagenomics.</title>
        <authorList>
            <person name="Schulz F."/>
            <person name="Roux S."/>
            <person name="Paez-Espino D."/>
            <person name="Jungbluth S."/>
            <person name="Walsh D.A."/>
            <person name="Denef V.J."/>
            <person name="McMahon K.D."/>
            <person name="Konstantinidis K.T."/>
            <person name="Eloe-Fadrosh E.A."/>
            <person name="Kyrpides N.C."/>
            <person name="Woyke T."/>
        </authorList>
    </citation>
    <scope>NUCLEOTIDE SEQUENCE</scope>
    <source>
        <strain evidence="2">GVMAG-M-3300023184-105</strain>
    </source>
</reference>
<proteinExistence type="predicted"/>